<evidence type="ECO:0000313" key="10">
    <source>
        <dbReference type="Proteomes" id="UP000001219"/>
    </source>
</evidence>
<dbReference type="EMBL" id="CP001802">
    <property type="protein sequence ID" value="ACY21150.1"/>
    <property type="molecule type" value="Genomic_DNA"/>
</dbReference>
<dbReference type="KEGG" id="gbr:Gbro_4622"/>
<evidence type="ECO:0000256" key="1">
    <source>
        <dbReference type="ARBA" id="ARBA00002286"/>
    </source>
</evidence>
<dbReference type="InterPro" id="IPR048020">
    <property type="entry name" value="Transpos_IS3"/>
</dbReference>
<sequence>MEFIRTHQGHQVGADGLVWGVDSMCAVLCEHGIHIAPSTYYDHINRGPSARMFADAQVIDAIFALRRKRPLMRVLGSRKTWIVLRSSGIDVARCTVERVMREMGWHGASKKKRVRTTIPDAAASRPADLVDRQFYAAAPNRLWVADFTYCRTKSGWAYTAFVIDVFARKIVGWKVASEMTVNLVTDAINNAIDNRKRCGVVDLTRLIHHSDAGSQYTAIVFGQRLAEEGIAASIGSVGDSYDNALAESVNSDYKNELVDNQPRFHGATELSLGTAEWVAFYNRERPHSYCDDLTPDHAERLHYDHMRTLNPEGALTT</sequence>
<dbReference type="EMBL" id="CP001802">
    <property type="protein sequence ID" value="ACY19714.1"/>
    <property type="molecule type" value="Genomic_DNA"/>
</dbReference>
<accession>D0L2T3</accession>
<dbReference type="PANTHER" id="PTHR46889">
    <property type="entry name" value="TRANSPOSASE INSF FOR INSERTION SEQUENCE IS3B-RELATED"/>
    <property type="match status" value="1"/>
</dbReference>
<dbReference type="KEGG" id="gbr:Gbro_0380"/>
<dbReference type="SUPFAM" id="SSF53098">
    <property type="entry name" value="Ribonuclease H-like"/>
    <property type="match status" value="1"/>
</dbReference>
<dbReference type="eggNOG" id="COG2801">
    <property type="taxonomic scope" value="Bacteria"/>
</dbReference>
<dbReference type="GO" id="GO:0003676">
    <property type="term" value="F:nucleic acid binding"/>
    <property type="evidence" value="ECO:0007669"/>
    <property type="project" value="InterPro"/>
</dbReference>
<dbReference type="KEGG" id="gbr:Gbro_0741"/>
<dbReference type="InterPro" id="IPR050900">
    <property type="entry name" value="Transposase_IS3/IS150/IS904"/>
</dbReference>
<dbReference type="InterPro" id="IPR001584">
    <property type="entry name" value="Integrase_cat-core"/>
</dbReference>
<evidence type="ECO:0000313" key="3">
    <source>
        <dbReference type="EMBL" id="ACY19714.1"/>
    </source>
</evidence>
<evidence type="ECO:0000313" key="5">
    <source>
        <dbReference type="EMBL" id="ACY20686.1"/>
    </source>
</evidence>
<organism evidence="4 10">
    <name type="scientific">Gordonia bronchialis (strain ATCC 25592 / DSM 43247 / BCRC 13721 / JCM 3198 / KCTC 3076 / NBRC 16047 / NCTC 10667)</name>
    <name type="common">Rhodococcus bronchialis</name>
    <dbReference type="NCBI Taxonomy" id="526226"/>
    <lineage>
        <taxon>Bacteria</taxon>
        <taxon>Bacillati</taxon>
        <taxon>Actinomycetota</taxon>
        <taxon>Actinomycetes</taxon>
        <taxon>Mycobacteriales</taxon>
        <taxon>Gordoniaceae</taxon>
        <taxon>Gordonia</taxon>
    </lineage>
</organism>
<dbReference type="GO" id="GO:0015074">
    <property type="term" value="P:DNA integration"/>
    <property type="evidence" value="ECO:0007669"/>
    <property type="project" value="InterPro"/>
</dbReference>
<dbReference type="EMBL" id="CP001802">
    <property type="protein sequence ID" value="ACY23382.1"/>
    <property type="molecule type" value="Genomic_DNA"/>
</dbReference>
<protein>
    <submittedName>
        <fullName evidence="4">Integrase catalytic region</fullName>
    </submittedName>
</protein>
<feature type="domain" description="Integrase catalytic" evidence="2">
    <location>
        <begin position="135"/>
        <end position="303"/>
    </location>
</feature>
<dbReference type="EMBL" id="CP001802">
    <property type="protein sequence ID" value="ACY20686.1"/>
    <property type="molecule type" value="Genomic_DNA"/>
</dbReference>
<dbReference type="KEGG" id="gbr:Gbro_4235"/>
<dbReference type="KEGG" id="gbr:Gbro_1404"/>
<dbReference type="NCBIfam" id="NF033516">
    <property type="entry name" value="transpos_IS3"/>
    <property type="match status" value="1"/>
</dbReference>
<name>D0L2T3_GORB4</name>
<keyword evidence="10" id="KW-1185">Reference proteome</keyword>
<dbReference type="EMBL" id="CP001802">
    <property type="protein sequence ID" value="ACY20058.1"/>
    <property type="molecule type" value="Genomic_DNA"/>
</dbReference>
<reference evidence="10" key="1">
    <citation type="submission" date="2009-10" db="EMBL/GenBank/DDBJ databases">
        <title>The complete chromosome of Gordonia bronchialis DSM 43247.</title>
        <authorList>
            <consortium name="US DOE Joint Genome Institute (JGI-PGF)"/>
            <person name="Lucas S."/>
            <person name="Copeland A."/>
            <person name="Lapidus A."/>
            <person name="Glavina del Rio T."/>
            <person name="Dalin E."/>
            <person name="Tice H."/>
            <person name="Bruce D."/>
            <person name="Goodwin L."/>
            <person name="Pitluck S."/>
            <person name="Kyrpides N."/>
            <person name="Mavromatis K."/>
            <person name="Ivanova N."/>
            <person name="Ovchinnikova G."/>
            <person name="Saunders E."/>
            <person name="Brettin T."/>
            <person name="Detter J.C."/>
            <person name="Han C."/>
            <person name="Larimer F."/>
            <person name="Land M."/>
            <person name="Hauser L."/>
            <person name="Markowitz V."/>
            <person name="Cheng J.-F."/>
            <person name="Hugenholtz P."/>
            <person name="Woyke T."/>
            <person name="Wu D."/>
            <person name="Jando M."/>
            <person name="Schneider S."/>
            <person name="Goeker M."/>
            <person name="Klenk H.-P."/>
            <person name="Eisen J.A."/>
        </authorList>
    </citation>
    <scope>NUCLEOTIDE SEQUENCE [LARGE SCALE GENOMIC DNA]</scope>
    <source>
        <strain evidence="10">ATCC 25592 / DSM 43247 / BCRC 13721 / JCM 3198 / KCTC 3076 / NBRC 16047 / NCTC 10667</strain>
    </source>
</reference>
<dbReference type="Pfam" id="PF13276">
    <property type="entry name" value="HTH_21"/>
    <property type="match status" value="1"/>
</dbReference>
<dbReference type="Pfam" id="PF00665">
    <property type="entry name" value="rve"/>
    <property type="match status" value="1"/>
</dbReference>
<dbReference type="EMBL" id="CP001802">
    <property type="protein sequence ID" value="ACY23245.1"/>
    <property type="molecule type" value="Genomic_DNA"/>
</dbReference>
<gene>
    <name evidence="3" type="ordered locus">Gbro_0380</name>
    <name evidence="4" type="ordered locus">Gbro_0741</name>
    <name evidence="5" type="ordered locus">Gbro_1404</name>
    <name evidence="6" type="ordered locus">Gbro_1895</name>
    <name evidence="7" type="ordered locus">Gbro_4080</name>
    <name evidence="8" type="ordered locus">Gbro_4235</name>
    <name evidence="9" type="ordered locus">Gbro_4622</name>
</gene>
<evidence type="ECO:0000313" key="7">
    <source>
        <dbReference type="EMBL" id="ACY23245.1"/>
    </source>
</evidence>
<dbReference type="HOGENOM" id="CLU_027402_4_0_11"/>
<evidence type="ECO:0000313" key="4">
    <source>
        <dbReference type="EMBL" id="ACY20058.1"/>
    </source>
</evidence>
<proteinExistence type="predicted"/>
<dbReference type="InterPro" id="IPR036397">
    <property type="entry name" value="RNaseH_sf"/>
</dbReference>
<dbReference type="PROSITE" id="PS50994">
    <property type="entry name" value="INTEGRASE"/>
    <property type="match status" value="1"/>
</dbReference>
<evidence type="ECO:0000313" key="8">
    <source>
        <dbReference type="EMBL" id="ACY23382.1"/>
    </source>
</evidence>
<dbReference type="PANTHER" id="PTHR46889:SF4">
    <property type="entry name" value="TRANSPOSASE INSO FOR INSERTION SEQUENCE ELEMENT IS911B-RELATED"/>
    <property type="match status" value="1"/>
</dbReference>
<dbReference type="KEGG" id="gbr:Gbro_4080"/>
<evidence type="ECO:0000259" key="2">
    <source>
        <dbReference type="PROSITE" id="PS50994"/>
    </source>
</evidence>
<reference evidence="4 10" key="2">
    <citation type="journal article" date="2010" name="Stand. Genomic Sci.">
        <title>Complete genome sequence of Gordonia bronchialis type strain (3410).</title>
        <authorList>
            <person name="Ivanova N."/>
            <person name="Sikorski J."/>
            <person name="Jando M."/>
            <person name="Lapidus A."/>
            <person name="Nolan M."/>
            <person name="Lucas S."/>
            <person name="Del Rio T.G."/>
            <person name="Tice H."/>
            <person name="Copeland A."/>
            <person name="Cheng J.F."/>
            <person name="Chen F."/>
            <person name="Bruce D."/>
            <person name="Goodwin L."/>
            <person name="Pitluck S."/>
            <person name="Mavromatis K."/>
            <person name="Ovchinnikova G."/>
            <person name="Pati A."/>
            <person name="Chen A."/>
            <person name="Palaniappan K."/>
            <person name="Land M."/>
            <person name="Hauser L."/>
            <person name="Chang Y.J."/>
            <person name="Jeffries C.D."/>
            <person name="Chain P."/>
            <person name="Saunders E."/>
            <person name="Han C."/>
            <person name="Detter J.C."/>
            <person name="Brettin T."/>
            <person name="Rohde M."/>
            <person name="Goker M."/>
            <person name="Bristow J."/>
            <person name="Eisen J.A."/>
            <person name="Markowitz V."/>
            <person name="Hugenholtz P."/>
            <person name="Klenk H.P."/>
            <person name="Kyrpides N.C."/>
        </authorList>
    </citation>
    <scope>NUCLEOTIDE SEQUENCE [LARGE SCALE GENOMIC DNA]</scope>
    <source>
        <strain evidence="10">ATCC 25592 / DSM 43247 / BCRC 13721 / JCM 3198 / KCTC 3076 / NBRC 16047 / NCTC 10667</strain>
        <strain evidence="4">DSM 43247</strain>
    </source>
</reference>
<dbReference type="EMBL" id="CP001802">
    <property type="protein sequence ID" value="ACY23750.1"/>
    <property type="molecule type" value="Genomic_DNA"/>
</dbReference>
<evidence type="ECO:0000313" key="9">
    <source>
        <dbReference type="EMBL" id="ACY23750.1"/>
    </source>
</evidence>
<dbReference type="InterPro" id="IPR025948">
    <property type="entry name" value="HTH-like_dom"/>
</dbReference>
<dbReference type="KEGG" id="gbr:Gbro_1895"/>
<dbReference type="Gene3D" id="3.30.420.10">
    <property type="entry name" value="Ribonuclease H-like superfamily/Ribonuclease H"/>
    <property type="match status" value="1"/>
</dbReference>
<dbReference type="InterPro" id="IPR012337">
    <property type="entry name" value="RNaseH-like_sf"/>
</dbReference>
<comment type="function">
    <text evidence="1">Involved in the transposition of the insertion sequence.</text>
</comment>
<dbReference type="Proteomes" id="UP000001219">
    <property type="component" value="Chromosome"/>
</dbReference>
<evidence type="ECO:0000313" key="6">
    <source>
        <dbReference type="EMBL" id="ACY21150.1"/>
    </source>
</evidence>
<dbReference type="AlphaFoldDB" id="D0L2T3"/>